<dbReference type="Proteomes" id="UP001303473">
    <property type="component" value="Unassembled WGS sequence"/>
</dbReference>
<name>A0AAN6MZI6_9PEZI</name>
<dbReference type="Gene3D" id="3.50.50.60">
    <property type="entry name" value="FAD/NAD(P)-binding domain"/>
    <property type="match status" value="1"/>
</dbReference>
<protein>
    <recommendedName>
        <fullName evidence="3">FAD dependent oxidoreductase domain-containing protein</fullName>
    </recommendedName>
</protein>
<dbReference type="InterPro" id="IPR036188">
    <property type="entry name" value="FAD/NAD-bd_sf"/>
</dbReference>
<reference evidence="2" key="1">
    <citation type="journal article" date="2023" name="Mol. Phylogenet. Evol.">
        <title>Genome-scale phylogeny and comparative genomics of the fungal order Sordariales.</title>
        <authorList>
            <person name="Hensen N."/>
            <person name="Bonometti L."/>
            <person name="Westerberg I."/>
            <person name="Brannstrom I.O."/>
            <person name="Guillou S."/>
            <person name="Cros-Aarteil S."/>
            <person name="Calhoun S."/>
            <person name="Haridas S."/>
            <person name="Kuo A."/>
            <person name="Mondo S."/>
            <person name="Pangilinan J."/>
            <person name="Riley R."/>
            <person name="LaButti K."/>
            <person name="Andreopoulos B."/>
            <person name="Lipzen A."/>
            <person name="Chen C."/>
            <person name="Yan M."/>
            <person name="Daum C."/>
            <person name="Ng V."/>
            <person name="Clum A."/>
            <person name="Steindorff A."/>
            <person name="Ohm R.A."/>
            <person name="Martin F."/>
            <person name="Silar P."/>
            <person name="Natvig D.O."/>
            <person name="Lalanne C."/>
            <person name="Gautier V."/>
            <person name="Ament-Velasquez S.L."/>
            <person name="Kruys A."/>
            <person name="Hutchinson M.I."/>
            <person name="Powell A.J."/>
            <person name="Barry K."/>
            <person name="Miller A.N."/>
            <person name="Grigoriev I.V."/>
            <person name="Debuchy R."/>
            <person name="Gladieux P."/>
            <person name="Hiltunen Thoren M."/>
            <person name="Johannesson H."/>
        </authorList>
    </citation>
    <scope>NUCLEOTIDE SEQUENCE [LARGE SCALE GENOMIC DNA]</scope>
    <source>
        <strain evidence="2">CBS 340.73</strain>
    </source>
</reference>
<comment type="caution">
    <text evidence="1">The sequence shown here is derived from an EMBL/GenBank/DDBJ whole genome shotgun (WGS) entry which is preliminary data.</text>
</comment>
<dbReference type="EMBL" id="MU853924">
    <property type="protein sequence ID" value="KAK3935428.1"/>
    <property type="molecule type" value="Genomic_DNA"/>
</dbReference>
<accession>A0AAN6MZI6</accession>
<keyword evidence="2" id="KW-1185">Reference proteome</keyword>
<evidence type="ECO:0000313" key="2">
    <source>
        <dbReference type="Proteomes" id="UP001303473"/>
    </source>
</evidence>
<evidence type="ECO:0000313" key="1">
    <source>
        <dbReference type="EMBL" id="KAK3935428.1"/>
    </source>
</evidence>
<gene>
    <name evidence="1" type="ORF">QBC46DRAFT_422661</name>
</gene>
<proteinExistence type="predicted"/>
<dbReference type="AlphaFoldDB" id="A0AAN6MZI6"/>
<organism evidence="1 2">
    <name type="scientific">Diplogelasinospora grovesii</name>
    <dbReference type="NCBI Taxonomy" id="303347"/>
    <lineage>
        <taxon>Eukaryota</taxon>
        <taxon>Fungi</taxon>
        <taxon>Dikarya</taxon>
        <taxon>Ascomycota</taxon>
        <taxon>Pezizomycotina</taxon>
        <taxon>Sordariomycetes</taxon>
        <taxon>Sordariomycetidae</taxon>
        <taxon>Sordariales</taxon>
        <taxon>Diplogelasinosporaceae</taxon>
        <taxon>Diplogelasinospora</taxon>
    </lineage>
</organism>
<sequence length="96" mass="10448">MGYSADSLPYVGCVPGRDGVFVLAGFNGHDMPVAYLAAKGMAEMVGEDREYEQTNLPSLYMTSHKGLMPRFDDILEGGGCDVEGTRIILSEIKWKA</sequence>
<evidence type="ECO:0008006" key="3">
    <source>
        <dbReference type="Google" id="ProtNLM"/>
    </source>
</evidence>